<evidence type="ECO:0000313" key="11">
    <source>
        <dbReference type="EMBL" id="SLM18629.1"/>
    </source>
</evidence>
<comment type="catalytic activity">
    <reaction evidence="9">
        <text>alpha-D-glucose 1-phosphate + UTP + H(+) = UDP-alpha-D-glucose + diphosphate</text>
        <dbReference type="Rhea" id="RHEA:19889"/>
        <dbReference type="ChEBI" id="CHEBI:15378"/>
        <dbReference type="ChEBI" id="CHEBI:33019"/>
        <dbReference type="ChEBI" id="CHEBI:46398"/>
        <dbReference type="ChEBI" id="CHEBI:58601"/>
        <dbReference type="ChEBI" id="CHEBI:58885"/>
        <dbReference type="EC" id="2.7.7.9"/>
    </reaction>
</comment>
<dbReference type="EMBL" id="FWDO01000005">
    <property type="protein sequence ID" value="SLM18629.1"/>
    <property type="molecule type" value="Genomic_DNA"/>
</dbReference>
<comment type="similarity">
    <text evidence="1">Belongs to the UDPGP type 2 family.</text>
</comment>
<dbReference type="GO" id="GO:0003983">
    <property type="term" value="F:UTP:glucose-1-phosphate uridylyltransferase activity"/>
    <property type="evidence" value="ECO:0007669"/>
    <property type="project" value="UniProtKB-EC"/>
</dbReference>
<reference evidence="11" key="1">
    <citation type="submission" date="2017-02" db="EMBL/GenBank/DDBJ databases">
        <authorList>
            <person name="Regsiter A."/>
            <person name="William W."/>
        </authorList>
    </citation>
    <scope>NUCLEOTIDE SEQUENCE</scope>
    <source>
        <strain evidence="11">BdmA 4</strain>
    </source>
</reference>
<protein>
    <recommendedName>
        <fullName evidence="3">UTP--glucose-1-phosphate uridylyltransferase</fullName>
        <ecNumber evidence="2">2.7.7.9</ecNumber>
    </recommendedName>
    <alternativeName>
        <fullName evidence="6">Alpha-D-glucosyl-1-phosphate uridylyltransferase</fullName>
    </alternativeName>
    <alternativeName>
        <fullName evidence="7">UDP-glucose pyrophosphorylase</fullName>
    </alternativeName>
    <alternativeName>
        <fullName evidence="8">Uridine diphosphoglucose pyrophosphorylase</fullName>
    </alternativeName>
</protein>
<evidence type="ECO:0000256" key="2">
    <source>
        <dbReference type="ARBA" id="ARBA00012415"/>
    </source>
</evidence>
<dbReference type="PANTHER" id="PTHR43197:SF1">
    <property type="entry name" value="UTP--GLUCOSE-1-PHOSPHATE URIDYLYLTRANSFERASE"/>
    <property type="match status" value="1"/>
</dbReference>
<evidence type="ECO:0000256" key="1">
    <source>
        <dbReference type="ARBA" id="ARBA00006890"/>
    </source>
</evidence>
<evidence type="ECO:0000256" key="5">
    <source>
        <dbReference type="ARBA" id="ARBA00022695"/>
    </source>
</evidence>
<evidence type="ECO:0000256" key="3">
    <source>
        <dbReference type="ARBA" id="ARBA00019048"/>
    </source>
</evidence>
<evidence type="ECO:0000259" key="10">
    <source>
        <dbReference type="Pfam" id="PF00483"/>
    </source>
</evidence>
<evidence type="ECO:0000256" key="4">
    <source>
        <dbReference type="ARBA" id="ARBA00022679"/>
    </source>
</evidence>
<dbReference type="EC" id="2.7.7.9" evidence="2"/>
<keyword evidence="4 11" id="KW-0808">Transferase</keyword>
<gene>
    <name evidence="11" type="primary">gtaB</name>
    <name evidence="11" type="ORF">SPIRO4BDMA_50144</name>
</gene>
<dbReference type="SUPFAM" id="SSF53448">
    <property type="entry name" value="Nucleotide-diphospho-sugar transferases"/>
    <property type="match status" value="1"/>
</dbReference>
<evidence type="ECO:0000256" key="7">
    <source>
        <dbReference type="ARBA" id="ARBA00031959"/>
    </source>
</evidence>
<accession>A0A3P3XRD5</accession>
<dbReference type="InterPro" id="IPR005835">
    <property type="entry name" value="NTP_transferase_dom"/>
</dbReference>
<dbReference type="InterPro" id="IPR005771">
    <property type="entry name" value="GalU_uridylyltTrfase_bac/arc"/>
</dbReference>
<dbReference type="AlphaFoldDB" id="A0A3P3XRD5"/>
<feature type="domain" description="Nucleotidyl transferase" evidence="10">
    <location>
        <begin position="2"/>
        <end position="256"/>
    </location>
</feature>
<dbReference type="PANTHER" id="PTHR43197">
    <property type="entry name" value="UTP--GLUCOSE-1-PHOSPHATE URIDYLYLTRANSFERASE"/>
    <property type="match status" value="1"/>
</dbReference>
<name>A0A3P3XRD5_9SPIR</name>
<dbReference type="GO" id="GO:0006011">
    <property type="term" value="P:UDP-alpha-D-glucose metabolic process"/>
    <property type="evidence" value="ECO:0007669"/>
    <property type="project" value="InterPro"/>
</dbReference>
<proteinExistence type="inferred from homology"/>
<evidence type="ECO:0000256" key="6">
    <source>
        <dbReference type="ARBA" id="ARBA00031455"/>
    </source>
</evidence>
<dbReference type="Gene3D" id="3.90.550.10">
    <property type="entry name" value="Spore Coat Polysaccharide Biosynthesis Protein SpsA, Chain A"/>
    <property type="match status" value="1"/>
</dbReference>
<sequence>MKGIIVAAGYGTRFLPVTKTVPKELLPIGVTPSIAYIAQEFVDSGIADIIIITSRRKKALEDYFDREIELEELFKREGRGDRLEKIRPFPARVSFVRQAEMKGTGHALMQVSHLLGGEPCVVAYPDDIVLGPKPLARQLIDVYERTAKCVLATIFEPGDVSRYGVVDPAADGMGVRGFVEKPAVGAEPSHEVSIGRYLYTPEFFAWLEEGWTHHGSGEYYHTYALDRMIEAGKVAFARVEGRRLDTGEPAGYFEAQLLNALGDPALKKVLAQFVAEHGPELE</sequence>
<evidence type="ECO:0000256" key="9">
    <source>
        <dbReference type="ARBA" id="ARBA00048128"/>
    </source>
</evidence>
<dbReference type="Pfam" id="PF00483">
    <property type="entry name" value="NTP_transferase"/>
    <property type="match status" value="1"/>
</dbReference>
<dbReference type="InterPro" id="IPR029044">
    <property type="entry name" value="Nucleotide-diphossugar_trans"/>
</dbReference>
<organism evidence="11">
    <name type="scientific">uncultured spirochete</name>
    <dbReference type="NCBI Taxonomy" id="156406"/>
    <lineage>
        <taxon>Bacteria</taxon>
        <taxon>Pseudomonadati</taxon>
        <taxon>Spirochaetota</taxon>
        <taxon>Spirochaetia</taxon>
        <taxon>Spirochaetales</taxon>
        <taxon>environmental samples</taxon>
    </lineage>
</organism>
<evidence type="ECO:0000256" key="8">
    <source>
        <dbReference type="ARBA" id="ARBA00032341"/>
    </source>
</evidence>
<keyword evidence="5 11" id="KW-0548">Nucleotidyltransferase</keyword>